<dbReference type="Gene3D" id="3.40.50.9200">
    <property type="entry name" value="Hypothetical protein MTH538"/>
    <property type="match status" value="1"/>
</dbReference>
<proteinExistence type="predicted"/>
<dbReference type="InterPro" id="IPR015032">
    <property type="entry name" value="ThsB__TIR-like_domain"/>
</dbReference>
<evidence type="ECO:0000256" key="1">
    <source>
        <dbReference type="SAM" id="MobiDB-lite"/>
    </source>
</evidence>
<sequence length="162" mass="18340">MSKRNHLFISHHHGDDAHVDKFTSLMNKNGYDVRNSSVRMRPANERRMEQGRVKDATIKRLLRMKMSWASTVVVLVGPKTHSRPWVNWEIEQANRQGKRIVGVYLHGGTEANVPKALNEYGHALVKWNSKSISNAVEGRSNRFETPGGDLRAPVHSSSNSQC</sequence>
<dbReference type="GeneID" id="96997565"/>
<organism evidence="3 4">
    <name type="scientific">Tritonibacter mobilis F1926</name>
    <dbReference type="NCBI Taxonomy" id="1265309"/>
    <lineage>
        <taxon>Bacteria</taxon>
        <taxon>Pseudomonadati</taxon>
        <taxon>Pseudomonadota</taxon>
        <taxon>Alphaproteobacteria</taxon>
        <taxon>Rhodobacterales</taxon>
        <taxon>Paracoccaceae</taxon>
        <taxon>Tritonibacter</taxon>
    </lineage>
</organism>
<dbReference type="InterPro" id="IPR036490">
    <property type="entry name" value="ThsB_TIR-like_sf"/>
</dbReference>
<feature type="domain" description="Thoeris protein ThsB TIR-like" evidence="2">
    <location>
        <begin position="8"/>
        <end position="107"/>
    </location>
</feature>
<reference evidence="3 4" key="1">
    <citation type="journal article" date="2016" name="ISME J.">
        <title>Global occurrence and heterogeneity of the Roseobacter-clade species Ruegeria mobilis.</title>
        <authorList>
            <person name="Sonnenschein E."/>
            <person name="Gram L."/>
        </authorList>
    </citation>
    <scope>NUCLEOTIDE SEQUENCE [LARGE SCALE GENOMIC DNA]</scope>
    <source>
        <strain evidence="3 4">F1926</strain>
    </source>
</reference>
<dbReference type="KEGG" id="rmb:K529_014030"/>
<accession>A0A1B1A5R4</accession>
<gene>
    <name evidence="3" type="ORF">K529_014030</name>
</gene>
<evidence type="ECO:0000313" key="3">
    <source>
        <dbReference type="EMBL" id="ANP41891.1"/>
    </source>
</evidence>
<dbReference type="EMBL" id="CP015230">
    <property type="protein sequence ID" value="ANP41891.1"/>
    <property type="molecule type" value="Genomic_DNA"/>
</dbReference>
<dbReference type="Pfam" id="PF08937">
    <property type="entry name" value="ThsB_TIR"/>
    <property type="match status" value="1"/>
</dbReference>
<evidence type="ECO:0000259" key="2">
    <source>
        <dbReference type="Pfam" id="PF08937"/>
    </source>
</evidence>
<name>A0A1B1A5R4_9RHOB</name>
<dbReference type="OrthoDB" id="9811746at2"/>
<dbReference type="AlphaFoldDB" id="A0A1B1A5R4"/>
<protein>
    <recommendedName>
        <fullName evidence="2">Thoeris protein ThsB TIR-like domain-containing protein</fullName>
    </recommendedName>
</protein>
<dbReference type="STRING" id="1265309.K529_014030"/>
<feature type="region of interest" description="Disordered" evidence="1">
    <location>
        <begin position="139"/>
        <end position="162"/>
    </location>
</feature>
<dbReference type="Proteomes" id="UP000013243">
    <property type="component" value="Chromosome"/>
</dbReference>
<evidence type="ECO:0000313" key="4">
    <source>
        <dbReference type="Proteomes" id="UP000013243"/>
    </source>
</evidence>
<dbReference type="RefSeq" id="WP_005619536.1">
    <property type="nucleotide sequence ID" value="NZ_CP015230.1"/>
</dbReference>
<dbReference type="SUPFAM" id="SSF52206">
    <property type="entry name" value="Hypothetical protein MTH538"/>
    <property type="match status" value="1"/>
</dbReference>